<dbReference type="Proteomes" id="UP000306113">
    <property type="component" value="Unassembled WGS sequence"/>
</dbReference>
<dbReference type="PANTHER" id="PTHR11592">
    <property type="entry name" value="GLUTATHIONE PEROXIDASE"/>
    <property type="match status" value="1"/>
</dbReference>
<keyword evidence="8" id="KW-1185">Reference proteome</keyword>
<comment type="similarity">
    <text evidence="1 5">Belongs to the glutathione peroxidase family.</text>
</comment>
<sequence>MTDFTMNRRAALVGMAGAILAGRAGAAGAGAVWDFSFDALEGGPMPLSQWRGNVLLVVNTASFCGYTPQFEGLAALWQAYQDKGLVVIGVSSNSFRQEAKDAEKVREVCTLVYGADFPMTATVEVTGRDAHPFFRWAEAEGGRKVRPAWNFNKYLVGRDGAFLGHWGSKTAPMSPGLRGAVEAALAAGV</sequence>
<gene>
    <name evidence="7" type="ORF">E7681_12050</name>
</gene>
<name>A0A4S3M7T4_9RHOB</name>
<dbReference type="GO" id="GO:0034599">
    <property type="term" value="P:cellular response to oxidative stress"/>
    <property type="evidence" value="ECO:0007669"/>
    <property type="project" value="TreeGrafter"/>
</dbReference>
<dbReference type="PRINTS" id="PR01011">
    <property type="entry name" value="GLUTPROXDASE"/>
</dbReference>
<feature type="active site" evidence="4">
    <location>
        <position position="64"/>
    </location>
</feature>
<feature type="signal peptide" evidence="6">
    <location>
        <begin position="1"/>
        <end position="26"/>
    </location>
</feature>
<evidence type="ECO:0000256" key="2">
    <source>
        <dbReference type="ARBA" id="ARBA00022559"/>
    </source>
</evidence>
<feature type="chain" id="PRO_5020836739" description="Glutathione peroxidase" evidence="6">
    <location>
        <begin position="27"/>
        <end position="189"/>
    </location>
</feature>
<dbReference type="Gene3D" id="3.40.30.10">
    <property type="entry name" value="Glutaredoxin"/>
    <property type="match status" value="1"/>
</dbReference>
<keyword evidence="3 5" id="KW-0560">Oxidoreductase</keyword>
<dbReference type="InterPro" id="IPR036249">
    <property type="entry name" value="Thioredoxin-like_sf"/>
</dbReference>
<proteinExistence type="inferred from homology"/>
<dbReference type="InterPro" id="IPR006311">
    <property type="entry name" value="TAT_signal"/>
</dbReference>
<comment type="caution">
    <text evidence="7">The sequence shown here is derived from an EMBL/GenBank/DDBJ whole genome shotgun (WGS) entry which is preliminary data.</text>
</comment>
<dbReference type="PANTHER" id="PTHR11592:SF78">
    <property type="entry name" value="GLUTATHIONE PEROXIDASE"/>
    <property type="match status" value="1"/>
</dbReference>
<evidence type="ECO:0000256" key="4">
    <source>
        <dbReference type="PIRSR" id="PIRSR000303-1"/>
    </source>
</evidence>
<protein>
    <recommendedName>
        <fullName evidence="5">Glutathione peroxidase</fullName>
    </recommendedName>
</protein>
<dbReference type="OrthoDB" id="9785502at2"/>
<evidence type="ECO:0000313" key="8">
    <source>
        <dbReference type="Proteomes" id="UP000306113"/>
    </source>
</evidence>
<dbReference type="PROSITE" id="PS51355">
    <property type="entry name" value="GLUTATHIONE_PEROXID_3"/>
    <property type="match status" value="1"/>
</dbReference>
<keyword evidence="2 5" id="KW-0575">Peroxidase</keyword>
<evidence type="ECO:0000256" key="3">
    <source>
        <dbReference type="ARBA" id="ARBA00023002"/>
    </source>
</evidence>
<dbReference type="AlphaFoldDB" id="A0A4S3M7T4"/>
<evidence type="ECO:0000256" key="5">
    <source>
        <dbReference type="RuleBase" id="RU000499"/>
    </source>
</evidence>
<dbReference type="RefSeq" id="WP_136339550.1">
    <property type="nucleotide sequence ID" value="NZ_SSMD01000005.1"/>
</dbReference>
<dbReference type="GO" id="GO:0004601">
    <property type="term" value="F:peroxidase activity"/>
    <property type="evidence" value="ECO:0007669"/>
    <property type="project" value="UniProtKB-KW"/>
</dbReference>
<dbReference type="PIRSF" id="PIRSF000303">
    <property type="entry name" value="Glutathion_perox"/>
    <property type="match status" value="1"/>
</dbReference>
<evidence type="ECO:0000256" key="1">
    <source>
        <dbReference type="ARBA" id="ARBA00006926"/>
    </source>
</evidence>
<organism evidence="7 8">
    <name type="scientific">Thalassobius vesicularis</name>
    <dbReference type="NCBI Taxonomy" id="1294297"/>
    <lineage>
        <taxon>Bacteria</taxon>
        <taxon>Pseudomonadati</taxon>
        <taxon>Pseudomonadota</taxon>
        <taxon>Alphaproteobacteria</taxon>
        <taxon>Rhodobacterales</taxon>
        <taxon>Roseobacteraceae</taxon>
        <taxon>Thalassovita</taxon>
    </lineage>
</organism>
<dbReference type="EMBL" id="SSMD01000005">
    <property type="protein sequence ID" value="THD73420.1"/>
    <property type="molecule type" value="Genomic_DNA"/>
</dbReference>
<reference evidence="7 8" key="1">
    <citation type="submission" date="2019-04" db="EMBL/GenBank/DDBJ databases">
        <title>Draft genome sequence of Youngimonas vesicularis.</title>
        <authorList>
            <person name="Hameed A."/>
        </authorList>
    </citation>
    <scope>NUCLEOTIDE SEQUENCE [LARGE SCALE GENOMIC DNA]</scope>
    <source>
        <strain evidence="7 8">CC-AMW-E</strain>
    </source>
</reference>
<dbReference type="PROSITE" id="PS51318">
    <property type="entry name" value="TAT"/>
    <property type="match status" value="1"/>
</dbReference>
<accession>A0A4S3M7T4</accession>
<dbReference type="PROSITE" id="PS00460">
    <property type="entry name" value="GLUTATHIONE_PEROXID_1"/>
    <property type="match status" value="1"/>
</dbReference>
<dbReference type="InterPro" id="IPR000889">
    <property type="entry name" value="Glutathione_peroxidase"/>
</dbReference>
<keyword evidence="6" id="KW-0732">Signal</keyword>
<dbReference type="InterPro" id="IPR029759">
    <property type="entry name" value="GPX_AS"/>
</dbReference>
<dbReference type="CDD" id="cd00340">
    <property type="entry name" value="GSH_Peroxidase"/>
    <property type="match status" value="1"/>
</dbReference>
<dbReference type="SUPFAM" id="SSF52833">
    <property type="entry name" value="Thioredoxin-like"/>
    <property type="match status" value="1"/>
</dbReference>
<evidence type="ECO:0000313" key="7">
    <source>
        <dbReference type="EMBL" id="THD73420.1"/>
    </source>
</evidence>
<dbReference type="Pfam" id="PF00255">
    <property type="entry name" value="GSHPx"/>
    <property type="match status" value="1"/>
</dbReference>
<evidence type="ECO:0000256" key="6">
    <source>
        <dbReference type="SAM" id="SignalP"/>
    </source>
</evidence>